<dbReference type="SUPFAM" id="SSF159275">
    <property type="entry name" value="PA1994-like"/>
    <property type="match status" value="1"/>
</dbReference>
<comment type="caution">
    <text evidence="1">The sequence shown here is derived from an EMBL/GenBank/DDBJ whole genome shotgun (WGS) entry which is preliminary data.</text>
</comment>
<proteinExistence type="predicted"/>
<dbReference type="AlphaFoldDB" id="L7KSC0"/>
<organism evidence="1 2">
    <name type="scientific">Gordonia aichiensis NBRC 108223</name>
    <dbReference type="NCBI Taxonomy" id="1220583"/>
    <lineage>
        <taxon>Bacteria</taxon>
        <taxon>Bacillati</taxon>
        <taxon>Actinomycetota</taxon>
        <taxon>Actinomycetes</taxon>
        <taxon>Mycobacteriales</taxon>
        <taxon>Gordoniaceae</taxon>
        <taxon>Gordonia</taxon>
    </lineage>
</organism>
<reference evidence="1 2" key="1">
    <citation type="submission" date="2012-12" db="EMBL/GenBank/DDBJ databases">
        <title>Whole genome shotgun sequence of Gordonia aichiensis NBRC 108223.</title>
        <authorList>
            <person name="Isaki-Nakamura S."/>
            <person name="Hosoyama A."/>
            <person name="Tsuchikane K."/>
            <person name="Ando Y."/>
            <person name="Baba S."/>
            <person name="Ohji S."/>
            <person name="Hamada M."/>
            <person name="Tamura T."/>
            <person name="Yamazoe A."/>
            <person name="Yamazaki S."/>
            <person name="Fujita N."/>
        </authorList>
    </citation>
    <scope>NUCLEOTIDE SEQUENCE [LARGE SCALE GENOMIC DNA]</scope>
    <source>
        <strain evidence="1 2">NBRC 108223</strain>
    </source>
</reference>
<dbReference type="RefSeq" id="WP_005178593.1">
    <property type="nucleotide sequence ID" value="NZ_BANR01000026.1"/>
</dbReference>
<dbReference type="Proteomes" id="UP000010988">
    <property type="component" value="Unassembled WGS sequence"/>
</dbReference>
<dbReference type="EMBL" id="BANR01000026">
    <property type="protein sequence ID" value="GAC50603.1"/>
    <property type="molecule type" value="Genomic_DNA"/>
</dbReference>
<keyword evidence="2" id="KW-1185">Reference proteome</keyword>
<protein>
    <recommendedName>
        <fullName evidence="3">Glycolipid-binding domain-containing protein</fullName>
    </recommendedName>
</protein>
<dbReference type="InterPro" id="IPR009467">
    <property type="entry name" value="Glycolipid-bd_prot_put"/>
</dbReference>
<sequence>MITWRGVGVDRLEQVRLHVSGLRIKAYGRIISAATADSEAFSASYELITNDAGVTKRLSIHLLRESGESQLGLSHDDENLWLVRTNGDTTIRSDFDGAQDVDLAMSPMFNALPIRRFGLATAPNDIEIPVAYVYLPTGEVKPAHMHYTSGPDGIDVVSPVATAKITVDENGFVVNYEGLAERV</sequence>
<evidence type="ECO:0000313" key="2">
    <source>
        <dbReference type="Proteomes" id="UP000010988"/>
    </source>
</evidence>
<dbReference type="Pfam" id="PF06475">
    <property type="entry name" value="Glycolipid_bind"/>
    <property type="match status" value="1"/>
</dbReference>
<evidence type="ECO:0008006" key="3">
    <source>
        <dbReference type="Google" id="ProtNLM"/>
    </source>
</evidence>
<dbReference type="STRING" id="1220583.GOACH_26_00700"/>
<name>L7KSC0_9ACTN</name>
<gene>
    <name evidence="1" type="ORF">GOACH_26_00700</name>
</gene>
<evidence type="ECO:0000313" key="1">
    <source>
        <dbReference type="EMBL" id="GAC50603.1"/>
    </source>
</evidence>
<dbReference type="eggNOG" id="COG3554">
    <property type="taxonomic scope" value="Bacteria"/>
</dbReference>
<accession>L7KSC0</accession>